<protein>
    <submittedName>
        <fullName evidence="5">ABC transporter substrate-binding protein</fullName>
    </submittedName>
</protein>
<keyword evidence="3 4" id="KW-0732">Signal</keyword>
<dbReference type="InterPro" id="IPR050490">
    <property type="entry name" value="Bact_solute-bd_prot1"/>
</dbReference>
<dbReference type="Proteomes" id="UP000321534">
    <property type="component" value="Unassembled WGS sequence"/>
</dbReference>
<dbReference type="InterPro" id="IPR006059">
    <property type="entry name" value="SBP"/>
</dbReference>
<dbReference type="PANTHER" id="PTHR43649:SF34">
    <property type="entry name" value="ABC TRANSPORTER PERIPLASMIC-BINDING PROTEIN YCJN-RELATED"/>
    <property type="match status" value="1"/>
</dbReference>
<dbReference type="EMBL" id="BJYX01000030">
    <property type="protein sequence ID" value="GEO31905.1"/>
    <property type="molecule type" value="Genomic_DNA"/>
</dbReference>
<comment type="similarity">
    <text evidence="1">Belongs to the bacterial solute-binding protein 1 family.</text>
</comment>
<evidence type="ECO:0000256" key="2">
    <source>
        <dbReference type="ARBA" id="ARBA00022448"/>
    </source>
</evidence>
<feature type="signal peptide" evidence="4">
    <location>
        <begin position="1"/>
        <end position="27"/>
    </location>
</feature>
<name>A0A512D614_9MICO</name>
<accession>A0A512D614</accession>
<keyword evidence="6" id="KW-1185">Reference proteome</keyword>
<feature type="chain" id="PRO_5039182025" evidence="4">
    <location>
        <begin position="28"/>
        <end position="448"/>
    </location>
</feature>
<comment type="caution">
    <text evidence="5">The sequence shown here is derived from an EMBL/GenBank/DDBJ whole genome shotgun (WGS) entry which is preliminary data.</text>
</comment>
<dbReference type="SUPFAM" id="SSF53850">
    <property type="entry name" value="Periplasmic binding protein-like II"/>
    <property type="match status" value="1"/>
</dbReference>
<evidence type="ECO:0000313" key="6">
    <source>
        <dbReference type="Proteomes" id="UP000321534"/>
    </source>
</evidence>
<keyword evidence="2" id="KW-0813">Transport</keyword>
<dbReference type="PANTHER" id="PTHR43649">
    <property type="entry name" value="ARABINOSE-BINDING PROTEIN-RELATED"/>
    <property type="match status" value="1"/>
</dbReference>
<evidence type="ECO:0000313" key="5">
    <source>
        <dbReference type="EMBL" id="GEO31905.1"/>
    </source>
</evidence>
<proteinExistence type="inferred from homology"/>
<reference evidence="5 6" key="1">
    <citation type="submission" date="2019-07" db="EMBL/GenBank/DDBJ databases">
        <title>Whole genome shotgun sequence of Terrabacter aerolatus NBRC 106305.</title>
        <authorList>
            <person name="Hosoyama A."/>
            <person name="Uohara A."/>
            <person name="Ohji S."/>
            <person name="Ichikawa N."/>
        </authorList>
    </citation>
    <scope>NUCLEOTIDE SEQUENCE [LARGE SCALE GENOMIC DNA]</scope>
    <source>
        <strain evidence="5 6">NBRC 106305</strain>
    </source>
</reference>
<evidence type="ECO:0000256" key="3">
    <source>
        <dbReference type="ARBA" id="ARBA00022729"/>
    </source>
</evidence>
<sequence>MKAKATRLVTLTVVGIALAGCAPSTGAGGNSSAAGDQGNGQGTVKMVLWPGPEGDAMSKVVAAYNAGQGQKDKVKVDMALLSRQDTFSKESTLMAAKSSQQDIYFVATYNVGQFANALDPLTSVDASNYFPVAVDGLKYQGKQFALPLDVSNHFLLYRKDLLDKLLSSKSQWPAYEAVATKAIGEKRDPKPADQWDWNDYIAMSAWFSKSANPTSPTQYGTILQAKNLLFNTMIWDDVLWGEGGSWTTPDGKANLNTPQALKAVNVYSTIYKNGWTSKDSSQAEFPETQAALKAGSAAFALQWSAGFAELNDPAKSPQVAGKIAIAPVPGQKTHVHALAVALNKYSDNKAAATKFLNYLATTDAMTAYAKAGGIPAMPSVLKANASINPAFDKIAESIDKYGYSEPVFPNTFQAYSKLAEVLSGAWVGQQDGAAALKDANDELQKLLG</sequence>
<dbReference type="PROSITE" id="PS51257">
    <property type="entry name" value="PROKAR_LIPOPROTEIN"/>
    <property type="match status" value="1"/>
</dbReference>
<dbReference type="Gene3D" id="3.40.190.10">
    <property type="entry name" value="Periplasmic binding protein-like II"/>
    <property type="match status" value="1"/>
</dbReference>
<dbReference type="Pfam" id="PF13416">
    <property type="entry name" value="SBP_bac_8"/>
    <property type="match status" value="1"/>
</dbReference>
<evidence type="ECO:0000256" key="4">
    <source>
        <dbReference type="SAM" id="SignalP"/>
    </source>
</evidence>
<dbReference type="AlphaFoldDB" id="A0A512D614"/>
<gene>
    <name evidence="5" type="ORF">TAE01_37150</name>
</gene>
<evidence type="ECO:0000256" key="1">
    <source>
        <dbReference type="ARBA" id="ARBA00008520"/>
    </source>
</evidence>
<organism evidence="5 6">
    <name type="scientific">Terrabacter aerolatus</name>
    <dbReference type="NCBI Taxonomy" id="422442"/>
    <lineage>
        <taxon>Bacteria</taxon>
        <taxon>Bacillati</taxon>
        <taxon>Actinomycetota</taxon>
        <taxon>Actinomycetes</taxon>
        <taxon>Micrococcales</taxon>
        <taxon>Intrasporangiaceae</taxon>
        <taxon>Terrabacter</taxon>
    </lineage>
</organism>